<keyword evidence="3" id="KW-1185">Reference proteome</keyword>
<feature type="transmembrane region" description="Helical" evidence="1">
    <location>
        <begin position="121"/>
        <end position="139"/>
    </location>
</feature>
<keyword evidence="1" id="KW-0472">Membrane</keyword>
<gene>
    <name evidence="2" type="ORF">CVLEPA_LOCUS3236</name>
</gene>
<feature type="transmembrane region" description="Helical" evidence="1">
    <location>
        <begin position="476"/>
        <end position="494"/>
    </location>
</feature>
<sequence>MRKKHGVGETEPIAQWKNWKTATDKLQHSCRGRVVKATDSKSVGPCQHTAADNADITFAISYGYSEMCDFNYFIYALSTVVVAEWLRRQTRNLLGPASVGSNPVDNADIAFAISYGYSEMWYFNYFIYVLSTVVVAEWLRRQTRNLLGPASVGSNPADNAEVTFAISYGYSEMWYFNYFIYVLSTVVVAEWLRRQTRNLLGPASVGSNPADNADVTFAISYGYSEMFHFNYFIYALSTVVVAEWLRRQTRNLLGPARVGSNPADNADITFAISYGYSEMCDFNYFIYALSTVVVAEWLRRQTRNLLGPARAGSNPADNADITLAISHGYSEMCHFNYFIYALSTVVVAEWLRRQTRNLLGPASVGSSPADNADITFTISYGYSEMWYFNYFIYAFSTVVVAEWLRRQTRNLLRSARLGSNPADNAELESRFHNTVVVAEWLRRQTRNLLGPASVGSNPADNADVTFAISYGYSEMWYFNYFIYVLSTVVVAEWLRRQTRNLLGPASVGSNPADNADVTFAISYGYSEMWYFNYFIYVLSTVVVAEWLRRQTRNLLGPASVGSNPADNADVTFAISYGYSEMFHFNYFIYALSTVVVAEWLRRQTRNLLGPARVGSSPADNADISFTISYGYSEMWYFNYFIYALSTVVVAEWLRRQTRNLLGSARLGSNPADNADITLAISHGYSEMFHFNYFIYALSTVVVAEWLRRQTRNLLGPARVGSNPADNADITFAISYGYSEMFHFNCFIYALSTVVVAEWLRRQTRNLLGPARVGSNPADNADITLAISHGYSEMFHFNYFIYALSTVVVAEWLRRQTRNLLGPARVGSNPADNADFTFAISYGYSEMFHFNYFIYALSTVFVAEWLRRQTRNLLGPARVGSSPADNADITFTISYGYSEMWYFNYFIYAFSTVVVAEWLRRQTRNLLRSARLGSNTADNAELESRFHKLFAKSVILSICMEILKQ</sequence>
<evidence type="ECO:0008006" key="4">
    <source>
        <dbReference type="Google" id="ProtNLM"/>
    </source>
</evidence>
<keyword evidence="1" id="KW-0812">Transmembrane</keyword>
<feature type="transmembrane region" description="Helical" evidence="1">
    <location>
        <begin position="741"/>
        <end position="759"/>
    </location>
</feature>
<feature type="transmembrane region" description="Helical" evidence="1">
    <location>
        <begin position="335"/>
        <end position="351"/>
    </location>
</feature>
<feature type="transmembrane region" description="Helical" evidence="1">
    <location>
        <begin position="847"/>
        <end position="865"/>
    </location>
</feature>
<reference evidence="2 3" key="1">
    <citation type="submission" date="2024-02" db="EMBL/GenBank/DDBJ databases">
        <authorList>
            <person name="Daric V."/>
            <person name="Darras S."/>
        </authorList>
    </citation>
    <scope>NUCLEOTIDE SEQUENCE [LARGE SCALE GENOMIC DNA]</scope>
</reference>
<feature type="transmembrane region" description="Helical" evidence="1">
    <location>
        <begin position="582"/>
        <end position="600"/>
    </location>
</feature>
<dbReference type="Proteomes" id="UP001642483">
    <property type="component" value="Unassembled WGS sequence"/>
</dbReference>
<feature type="transmembrane region" description="Helical" evidence="1">
    <location>
        <begin position="386"/>
        <end position="404"/>
    </location>
</feature>
<name>A0ABP0F1Z2_CLALP</name>
<accession>A0ABP0F1Z2</accession>
<protein>
    <recommendedName>
        <fullName evidence="4">G protein-coupled receptor</fullName>
    </recommendedName>
</protein>
<proteinExistence type="predicted"/>
<keyword evidence="1" id="KW-1133">Transmembrane helix</keyword>
<feature type="transmembrane region" description="Helical" evidence="1">
    <location>
        <begin position="174"/>
        <end position="192"/>
    </location>
</feature>
<evidence type="ECO:0000256" key="1">
    <source>
        <dbReference type="SAM" id="Phobius"/>
    </source>
</evidence>
<organism evidence="2 3">
    <name type="scientific">Clavelina lepadiformis</name>
    <name type="common">Light-bulb sea squirt</name>
    <name type="synonym">Ascidia lepadiformis</name>
    <dbReference type="NCBI Taxonomy" id="159417"/>
    <lineage>
        <taxon>Eukaryota</taxon>
        <taxon>Metazoa</taxon>
        <taxon>Chordata</taxon>
        <taxon>Tunicata</taxon>
        <taxon>Ascidiacea</taxon>
        <taxon>Aplousobranchia</taxon>
        <taxon>Clavelinidae</taxon>
        <taxon>Clavelina</taxon>
    </lineage>
</organism>
<dbReference type="EMBL" id="CAWYQH010000002">
    <property type="protein sequence ID" value="CAK8673441.1"/>
    <property type="molecule type" value="Genomic_DNA"/>
</dbReference>
<feature type="transmembrane region" description="Helical" evidence="1">
    <location>
        <begin position="529"/>
        <end position="547"/>
    </location>
</feature>
<evidence type="ECO:0000313" key="3">
    <source>
        <dbReference type="Proteomes" id="UP001642483"/>
    </source>
</evidence>
<comment type="caution">
    <text evidence="2">The sequence shown here is derived from an EMBL/GenBank/DDBJ whole genome shotgun (WGS) entry which is preliminary data.</text>
</comment>
<feature type="transmembrane region" description="Helical" evidence="1">
    <location>
        <begin position="900"/>
        <end position="918"/>
    </location>
</feature>
<evidence type="ECO:0000313" key="2">
    <source>
        <dbReference type="EMBL" id="CAK8673441.1"/>
    </source>
</evidence>
<feature type="transmembrane region" description="Helical" evidence="1">
    <location>
        <begin position="634"/>
        <end position="653"/>
    </location>
</feature>